<evidence type="ECO:0000259" key="2">
    <source>
        <dbReference type="Pfam" id="PF01968"/>
    </source>
</evidence>
<keyword evidence="6" id="KW-1185">Reference proteome</keyword>
<gene>
    <name evidence="5" type="ORF">CONCODRAFT_7378</name>
</gene>
<comment type="similarity">
    <text evidence="1">Belongs to the oxoprolinase family.</text>
</comment>
<sequence length="1311" mass="143440">MDFDNKVNDLRISIDRGGTFTDCYASWVFRDPTLQQDQARNLVIKLLSEDPQHYKDAPTEGIRRILSKVFGKEIGKNEKIKTDKIESIRMGTTVATNALLERKGEAVCWVTTKGFKDLLKIGNQSRPKIFDLTATKPDTLYSQVVEVEERVAIINTYQEDLSQYSDKDTVTAISGEFVHIIKPIDEAQVYNQLKQVYDSGIRSLAISLLHSFIYPNHEKIVLKIAQKVGFVHITVSSEHIPMAKLVPRGNSSCADAYLTPHLQRYIKGFSDSFDKGVDKKLLFMQSDGGLTSVTHFNGFRAILSGPAAGVVGFAKTSWDDSEKLPLIGFDMGGTSTDISRYDGRWSHIFESVTAGIPIQAPQLDIVTVAAGGGSRLFFKNGLFVVGPESAGAHPGPICYRKGGYLAVTDANLCLGRVVPKYFPSIFGPDENQPLDEVGAKQEFLKVAQTIKEINGKDLSVDEVAFGFIKVANEAMCRPIRMLTESKGWDTSKHALCCFGGAGGQHACAIATTLGIKKIILHKHASILSAYGLSLSDVVREIQEPCSLTLSTSTGCQDQQQNAAFGFADANHFTEILFRINQLVQKCTALLTEEGFQGNQIATQAYLNLRYEGTDCPIMIPQGESESFNFVQAFLDAHQQEFGFKLPDRNLVIDGIRVRGVGSTPNLSITQDRTPYEEINNLLIFQIDATSRKPDCYHPIYFEIGGRQSAPVYRLENLKIGDRGRGPLLIVEANSTIVVEPNWEFTILTNHVILSPTESKLTNEVTQSEGEITCDPVKLSIFSNRFMSIAEQMGKTLEKTSVSTNIKERLDFSCALFGPDGSLVANAPHIPVHLGSLGYAVKYQLDYFNKEKEKGGEGLNEGDVILTNHPSAGGSHLPDLSVITPVFYNREIVFFVASRGHHADIGGILPGSMPPTSKYLYEEGAAIKSFKLLRGGILQTEGVIKILSSDPAKYPGCVGTRTLKDNLSDLKAQVAANYKGIQLVNLLIKESGLKVVQRYMEYIQHNAEFAVRNLLKKIRLENKLNDNSLHSVDFMDDGTPIELNVSINSEGGAKFDFTGTGPQVFGNINAPESVSRSAILYCLRCMVNEDIPLNEGCLTPIEVNFPPNSLLSPSEECAVVGGNVLTSQRVVDVVLKAFEVCAASQGCCNNLTFGKTATNPDGTDGFGYYETIAGGSGAGDHWSGQDAVHTHMTNTRITDPEILERRYPVILKEFSIRKNSGGKGKFRGGDGVRRDIIFKVPLQVSILSERRSFAPYGLKGGGAGQRGLNIWISEKGVVRSLGGKSTVNMAKGDRIVINTPGGGAYGYSKQVI</sequence>
<reference evidence="5 6" key="1">
    <citation type="journal article" date="2015" name="Genome Biol. Evol.">
        <title>Phylogenomic analyses indicate that early fungi evolved digesting cell walls of algal ancestors of land plants.</title>
        <authorList>
            <person name="Chang Y."/>
            <person name="Wang S."/>
            <person name="Sekimoto S."/>
            <person name="Aerts A.L."/>
            <person name="Choi C."/>
            <person name="Clum A."/>
            <person name="LaButti K.M."/>
            <person name="Lindquist E.A."/>
            <person name="Yee Ngan C."/>
            <person name="Ohm R.A."/>
            <person name="Salamov A.A."/>
            <person name="Grigoriev I.V."/>
            <person name="Spatafora J.W."/>
            <person name="Berbee M.L."/>
        </authorList>
    </citation>
    <scope>NUCLEOTIDE SEQUENCE [LARGE SCALE GENOMIC DNA]</scope>
    <source>
        <strain evidence="5 6">NRRL 28638</strain>
    </source>
</reference>
<evidence type="ECO:0000259" key="3">
    <source>
        <dbReference type="Pfam" id="PF02538"/>
    </source>
</evidence>
<dbReference type="Pfam" id="PF05378">
    <property type="entry name" value="Hydant_A_N"/>
    <property type="match status" value="1"/>
</dbReference>
<dbReference type="InterPro" id="IPR008040">
    <property type="entry name" value="Hydant_A_N"/>
</dbReference>
<evidence type="ECO:0000313" key="6">
    <source>
        <dbReference type="Proteomes" id="UP000070444"/>
    </source>
</evidence>
<dbReference type="InterPro" id="IPR002821">
    <property type="entry name" value="Hydantoinase_A"/>
</dbReference>
<dbReference type="GO" id="GO:0006749">
    <property type="term" value="P:glutathione metabolic process"/>
    <property type="evidence" value="ECO:0007669"/>
    <property type="project" value="TreeGrafter"/>
</dbReference>
<organism evidence="5 6">
    <name type="scientific">Conidiobolus coronatus (strain ATCC 28846 / CBS 209.66 / NRRL 28638)</name>
    <name type="common">Delacroixia coronata</name>
    <dbReference type="NCBI Taxonomy" id="796925"/>
    <lineage>
        <taxon>Eukaryota</taxon>
        <taxon>Fungi</taxon>
        <taxon>Fungi incertae sedis</taxon>
        <taxon>Zoopagomycota</taxon>
        <taxon>Entomophthoromycotina</taxon>
        <taxon>Entomophthoromycetes</taxon>
        <taxon>Entomophthorales</taxon>
        <taxon>Ancylistaceae</taxon>
        <taxon>Conidiobolus</taxon>
    </lineage>
</organism>
<name>A0A137P550_CONC2</name>
<dbReference type="Pfam" id="PF01968">
    <property type="entry name" value="Hydantoinase_A"/>
    <property type="match status" value="1"/>
</dbReference>
<evidence type="ECO:0000259" key="4">
    <source>
        <dbReference type="Pfam" id="PF05378"/>
    </source>
</evidence>
<protein>
    <recommendedName>
        <fullName evidence="7">5-oxoprolinase</fullName>
    </recommendedName>
</protein>
<dbReference type="EMBL" id="KQ964512">
    <property type="protein sequence ID" value="KXN70136.1"/>
    <property type="molecule type" value="Genomic_DNA"/>
</dbReference>
<feature type="domain" description="Hydantoinase B/oxoprolinase" evidence="3">
    <location>
        <begin position="774"/>
        <end position="1305"/>
    </location>
</feature>
<proteinExistence type="inferred from homology"/>
<dbReference type="PANTHER" id="PTHR11365:SF2">
    <property type="entry name" value="5-OXOPROLINASE"/>
    <property type="match status" value="1"/>
</dbReference>
<dbReference type="OrthoDB" id="3643at2759"/>
<evidence type="ECO:0000313" key="5">
    <source>
        <dbReference type="EMBL" id="KXN70136.1"/>
    </source>
</evidence>
<dbReference type="GO" id="GO:0005829">
    <property type="term" value="C:cytosol"/>
    <property type="evidence" value="ECO:0007669"/>
    <property type="project" value="TreeGrafter"/>
</dbReference>
<feature type="domain" description="Hydantoinase A/oxoprolinase" evidence="2">
    <location>
        <begin position="248"/>
        <end position="540"/>
    </location>
</feature>
<evidence type="ECO:0008006" key="7">
    <source>
        <dbReference type="Google" id="ProtNLM"/>
    </source>
</evidence>
<feature type="domain" description="Hydantoinase/oxoprolinase N-terminal" evidence="4">
    <location>
        <begin position="11"/>
        <end position="228"/>
    </location>
</feature>
<dbReference type="OMA" id="QMGTQLR"/>
<dbReference type="Pfam" id="PF02538">
    <property type="entry name" value="Hydantoinase_B"/>
    <property type="match status" value="1"/>
</dbReference>
<accession>A0A137P550</accession>
<dbReference type="InterPro" id="IPR003692">
    <property type="entry name" value="Hydantoinase_B"/>
</dbReference>
<dbReference type="Proteomes" id="UP000070444">
    <property type="component" value="Unassembled WGS sequence"/>
</dbReference>
<dbReference type="GO" id="GO:0017168">
    <property type="term" value="F:5-oxoprolinase (ATP-hydrolyzing) activity"/>
    <property type="evidence" value="ECO:0007669"/>
    <property type="project" value="TreeGrafter"/>
</dbReference>
<evidence type="ECO:0000256" key="1">
    <source>
        <dbReference type="ARBA" id="ARBA00010403"/>
    </source>
</evidence>
<dbReference type="PANTHER" id="PTHR11365">
    <property type="entry name" value="5-OXOPROLINASE RELATED"/>
    <property type="match status" value="1"/>
</dbReference>
<dbReference type="InterPro" id="IPR045079">
    <property type="entry name" value="Oxoprolinase-like"/>
</dbReference>
<dbReference type="STRING" id="796925.A0A137P550"/>